<proteinExistence type="predicted"/>
<sequence length="329" mass="36391">MERKALVISSFLAWSCSFAYAVTPAISHTNQPQKASLNSASTNAPMFKRLIPKFLYSYIDFNFDSTTGPNFNRFQGHSNLYSAGADHIILAPNLFAGLYLFDIETSVDSQTVLGPAGLVLSHTNIKNNTIFGHILKAFNQNFYIDSAGAYGQNNISGVTQLTPKPILGISSSTNHNWFYSVNGIYRKNWRKVLIKASTGILFNRVKSDTSYMFFQTENTPQMVKPLTNRATYVMENLELGYSLSRTITPFINGGLIQVADFANSRPIVNTVAIIGALPQLQLNQNAYRLGGGISLKLKLVTLRLEQKYYNAGGTFTSNDTLINLSCPFS</sequence>
<keyword evidence="4" id="KW-1185">Reference proteome</keyword>
<dbReference type="Pfam" id="PF03797">
    <property type="entry name" value="Autotransporter"/>
    <property type="match status" value="1"/>
</dbReference>
<accession>A0A098G3Z9</accession>
<dbReference type="InterPro" id="IPR036709">
    <property type="entry name" value="Autotransporte_beta_dom_sf"/>
</dbReference>
<reference evidence="4" key="1">
    <citation type="submission" date="2014-09" db="EMBL/GenBank/DDBJ databases">
        <authorList>
            <person name="Gomez-Valero L."/>
        </authorList>
    </citation>
    <scope>NUCLEOTIDE SEQUENCE [LARGE SCALE GENOMIC DNA]</scope>
    <source>
        <strain evidence="4">ATCC700992</strain>
    </source>
</reference>
<feature type="signal peptide" evidence="1">
    <location>
        <begin position="1"/>
        <end position="21"/>
    </location>
</feature>
<evidence type="ECO:0000313" key="3">
    <source>
        <dbReference type="EMBL" id="CEG57202.1"/>
    </source>
</evidence>
<dbReference type="InterPro" id="IPR005546">
    <property type="entry name" value="Autotransporte_beta"/>
</dbReference>
<dbReference type="Proteomes" id="UP000032430">
    <property type="component" value="Chromosome I"/>
</dbReference>
<feature type="domain" description="Autotransporter" evidence="2">
    <location>
        <begin position="66"/>
        <end position="298"/>
    </location>
</feature>
<evidence type="ECO:0000313" key="4">
    <source>
        <dbReference type="Proteomes" id="UP000032430"/>
    </source>
</evidence>
<dbReference type="AlphaFoldDB" id="A0A098G3Z9"/>
<evidence type="ECO:0000256" key="1">
    <source>
        <dbReference type="SAM" id="SignalP"/>
    </source>
</evidence>
<dbReference type="KEGG" id="lfa:LFA_1804"/>
<dbReference type="SUPFAM" id="SSF103515">
    <property type="entry name" value="Autotransporter"/>
    <property type="match status" value="1"/>
</dbReference>
<protein>
    <recommendedName>
        <fullName evidence="2">Autotransporter domain-containing protein</fullName>
    </recommendedName>
</protein>
<name>A0A098G3Z9_9GAMM</name>
<gene>
    <name evidence="3" type="ORF">LFA_1804</name>
</gene>
<evidence type="ECO:0000259" key="2">
    <source>
        <dbReference type="Pfam" id="PF03797"/>
    </source>
</evidence>
<dbReference type="STRING" id="1212491.LFA_1804"/>
<organism evidence="3 4">
    <name type="scientific">Legionella fallonii LLAP-10</name>
    <dbReference type="NCBI Taxonomy" id="1212491"/>
    <lineage>
        <taxon>Bacteria</taxon>
        <taxon>Pseudomonadati</taxon>
        <taxon>Pseudomonadota</taxon>
        <taxon>Gammaproteobacteria</taxon>
        <taxon>Legionellales</taxon>
        <taxon>Legionellaceae</taxon>
        <taxon>Legionella</taxon>
    </lineage>
</organism>
<dbReference type="EMBL" id="LN614827">
    <property type="protein sequence ID" value="CEG57202.1"/>
    <property type="molecule type" value="Genomic_DNA"/>
</dbReference>
<dbReference type="RefSeq" id="WP_045095744.1">
    <property type="nucleotide sequence ID" value="NZ_LN614827.1"/>
</dbReference>
<dbReference type="Gene3D" id="2.40.128.130">
    <property type="entry name" value="Autotransporter beta-domain"/>
    <property type="match status" value="1"/>
</dbReference>
<feature type="chain" id="PRO_5001942105" description="Autotransporter domain-containing protein" evidence="1">
    <location>
        <begin position="22"/>
        <end position="329"/>
    </location>
</feature>
<keyword evidence="1" id="KW-0732">Signal</keyword>
<dbReference type="HOGENOM" id="CLU_844111_0_0_6"/>